<keyword evidence="2 5" id="KW-0560">Oxidoreductase</keyword>
<dbReference type="GO" id="GO:0006210">
    <property type="term" value="P:thymine catabolic process"/>
    <property type="evidence" value="ECO:0007669"/>
    <property type="project" value="TreeGrafter"/>
</dbReference>
<organism evidence="5 6">
    <name type="scientific">Nocardioides kongjuensis</name>
    <dbReference type="NCBI Taxonomy" id="349522"/>
    <lineage>
        <taxon>Bacteria</taxon>
        <taxon>Bacillati</taxon>
        <taxon>Actinomycetota</taxon>
        <taxon>Actinomycetes</taxon>
        <taxon>Propionibacteriales</taxon>
        <taxon>Nocardioidaceae</taxon>
        <taxon>Nocardioides</taxon>
    </lineage>
</organism>
<dbReference type="PANTHER" id="PTHR43866">
    <property type="entry name" value="MALONATE-SEMIALDEHYDE DEHYDROGENASE"/>
    <property type="match status" value="1"/>
</dbReference>
<accession>A0A852RVX9</accession>
<dbReference type="InterPro" id="IPR016160">
    <property type="entry name" value="Ald_DH_CS_CYS"/>
</dbReference>
<dbReference type="GO" id="GO:0006574">
    <property type="term" value="P:L-valine catabolic process"/>
    <property type="evidence" value="ECO:0007669"/>
    <property type="project" value="TreeGrafter"/>
</dbReference>
<proteinExistence type="predicted"/>
<protein>
    <recommendedName>
        <fullName evidence="1">methylmalonate-semialdehyde dehydrogenase (CoA acylating)</fullName>
        <ecNumber evidence="1">1.2.1.27</ecNumber>
    </recommendedName>
</protein>
<evidence type="ECO:0000313" key="5">
    <source>
        <dbReference type="EMBL" id="NYD33346.1"/>
    </source>
</evidence>
<dbReference type="InterPro" id="IPR016162">
    <property type="entry name" value="Ald_DH_N"/>
</dbReference>
<dbReference type="InterPro" id="IPR010061">
    <property type="entry name" value="MeMal-semiAld_DH"/>
</dbReference>
<keyword evidence="6" id="KW-1185">Reference proteome</keyword>
<gene>
    <name evidence="5" type="ORF">BJ958_004892</name>
</gene>
<name>A0A852RVX9_9ACTN</name>
<dbReference type="Proteomes" id="UP000582231">
    <property type="component" value="Unassembled WGS sequence"/>
</dbReference>
<dbReference type="RefSeq" id="WP_179729404.1">
    <property type="nucleotide sequence ID" value="NZ_BAABEF010000001.1"/>
</dbReference>
<evidence type="ECO:0000256" key="2">
    <source>
        <dbReference type="ARBA" id="ARBA00023002"/>
    </source>
</evidence>
<evidence type="ECO:0000259" key="4">
    <source>
        <dbReference type="Pfam" id="PF00171"/>
    </source>
</evidence>
<dbReference type="InterPro" id="IPR016161">
    <property type="entry name" value="Ald_DH/histidinol_DH"/>
</dbReference>
<dbReference type="Pfam" id="PF00171">
    <property type="entry name" value="Aldedh"/>
    <property type="match status" value="1"/>
</dbReference>
<evidence type="ECO:0000313" key="6">
    <source>
        <dbReference type="Proteomes" id="UP000582231"/>
    </source>
</evidence>
<dbReference type="InterPro" id="IPR016163">
    <property type="entry name" value="Ald_DH_C"/>
</dbReference>
<dbReference type="PROSITE" id="PS00070">
    <property type="entry name" value="ALDEHYDE_DEHYDR_CYS"/>
    <property type="match status" value="1"/>
</dbReference>
<dbReference type="SUPFAM" id="SSF53720">
    <property type="entry name" value="ALDH-like"/>
    <property type="match status" value="1"/>
</dbReference>
<reference evidence="5 6" key="1">
    <citation type="submission" date="2020-07" db="EMBL/GenBank/DDBJ databases">
        <title>Sequencing the genomes of 1000 actinobacteria strains.</title>
        <authorList>
            <person name="Klenk H.-P."/>
        </authorList>
    </citation>
    <scope>NUCLEOTIDE SEQUENCE [LARGE SCALE GENOMIC DNA]</scope>
    <source>
        <strain evidence="5 6">DSM 19082</strain>
    </source>
</reference>
<evidence type="ECO:0000256" key="3">
    <source>
        <dbReference type="ARBA" id="ARBA00023027"/>
    </source>
</evidence>
<dbReference type="GO" id="GO:0004491">
    <property type="term" value="F:methylmalonate-semialdehyde dehydrogenase (acylating, NAD) activity"/>
    <property type="evidence" value="ECO:0007669"/>
    <property type="project" value="UniProtKB-EC"/>
</dbReference>
<feature type="domain" description="Aldehyde dehydrogenase" evidence="4">
    <location>
        <begin position="20"/>
        <end position="484"/>
    </location>
</feature>
<keyword evidence="3" id="KW-0520">NAD</keyword>
<comment type="caution">
    <text evidence="5">The sequence shown here is derived from an EMBL/GenBank/DDBJ whole genome shotgun (WGS) entry which is preliminary data.</text>
</comment>
<dbReference type="Gene3D" id="3.40.605.10">
    <property type="entry name" value="Aldehyde Dehydrogenase, Chain A, domain 1"/>
    <property type="match status" value="1"/>
</dbReference>
<dbReference type="FunFam" id="3.40.309.10:FF:000002">
    <property type="entry name" value="Methylmalonate-semialdehyde dehydrogenase (Acylating)"/>
    <property type="match status" value="1"/>
</dbReference>
<sequence length="488" mass="51524">MNNPQDVTQPQHWIDGEFVTGSGSDGIDVFDPATGRRVAELAAATDAEVDAAVAAASAAFEEWSELSITRRVQYLHMMRANVVGNGEQLARTISLDQGKTLEEARGEVMRAAEFIDTALAAPMLMHSRSGHVAGPIEARNAREPLGVCVAITPFNFPVMNSSQFSAWALVTGNTLVVKPSEQDPIATTALFHLFAEAGLPHGVLNLVHGRAEVSKRLIDHPDVAAVSCITSTPTAKAIHERASSLGKRVQANGGAKNPILVASDADLRLAAEGIVTSAFGMAGQRCLAGTRIIVLDDVYDEIVERVAMLTDQLVIGAGLDEGTTMGPVVSAASRARLEGLIGEAVDAGATAVRDGRGVVPRTPSASSEGYFVGPTVLADLRPTHPAEFQETFGPVIAMHRVGDLDEAIALSNDTEFGNASTLFTRSGSAARRFERASRAGNIGINTFPAPPANFVMGGLGASFYGETHVCGDAPLRFYTEEKLVVSRW</sequence>
<dbReference type="PANTHER" id="PTHR43866:SF4">
    <property type="entry name" value="MALONATE-SEMIALDEHYDE DEHYDROGENASE"/>
    <property type="match status" value="1"/>
</dbReference>
<dbReference type="EMBL" id="JACCBF010000001">
    <property type="protein sequence ID" value="NYD33346.1"/>
    <property type="molecule type" value="Genomic_DNA"/>
</dbReference>
<evidence type="ECO:0000256" key="1">
    <source>
        <dbReference type="ARBA" id="ARBA00013048"/>
    </source>
</evidence>
<dbReference type="EC" id="1.2.1.27" evidence="1"/>
<dbReference type="AlphaFoldDB" id="A0A852RVX9"/>
<dbReference type="Gene3D" id="3.40.309.10">
    <property type="entry name" value="Aldehyde Dehydrogenase, Chain A, domain 2"/>
    <property type="match status" value="1"/>
</dbReference>
<dbReference type="InterPro" id="IPR015590">
    <property type="entry name" value="Aldehyde_DH_dom"/>
</dbReference>